<dbReference type="Pfam" id="PF25275">
    <property type="entry name" value="Golvesin_C"/>
    <property type="match status" value="1"/>
</dbReference>
<dbReference type="InterPro" id="IPR039650">
    <property type="entry name" value="HdrA-like"/>
</dbReference>
<keyword evidence="4" id="KW-0408">Iron</keyword>
<dbReference type="InterPro" id="IPR033803">
    <property type="entry name" value="CBD-like_Golvesin-Xly"/>
</dbReference>
<keyword evidence="1" id="KW-0004">4Fe-4S</keyword>
<keyword evidence="8" id="KW-1185">Reference proteome</keyword>
<dbReference type="EMBL" id="CP036273">
    <property type="protein sequence ID" value="QDU20535.1"/>
    <property type="molecule type" value="Genomic_DNA"/>
</dbReference>
<dbReference type="PANTHER" id="PTHR43498:SF1">
    <property type="entry name" value="COB--COM HETERODISULFIDE REDUCTASE IRON-SULFUR SUBUNIT A"/>
    <property type="match status" value="1"/>
</dbReference>
<organism evidence="7 8">
    <name type="scientific">Urbifossiella limnaea</name>
    <dbReference type="NCBI Taxonomy" id="2528023"/>
    <lineage>
        <taxon>Bacteria</taxon>
        <taxon>Pseudomonadati</taxon>
        <taxon>Planctomycetota</taxon>
        <taxon>Planctomycetia</taxon>
        <taxon>Gemmatales</taxon>
        <taxon>Gemmataceae</taxon>
        <taxon>Urbifossiella</taxon>
    </lineage>
</organism>
<keyword evidence="2" id="KW-0479">Metal-binding</keyword>
<protein>
    <submittedName>
        <fullName evidence="7">Xanthan lyase</fullName>
        <ecNumber evidence="7">4.2.2.12</ecNumber>
    </submittedName>
</protein>
<dbReference type="Gene3D" id="3.50.50.60">
    <property type="entry name" value="FAD/NAD(P)-binding domain"/>
    <property type="match status" value="1"/>
</dbReference>
<dbReference type="PANTHER" id="PTHR43498">
    <property type="entry name" value="FERREDOXIN:COB-COM HETERODISULFIDE REDUCTASE SUBUNIT A"/>
    <property type="match status" value="1"/>
</dbReference>
<sequence>MSRLLLAAIAACTVTPRLRAEPDVVVYGATAGGVAAAVQVARMGKTVVVIEPGKHVGGLTSGGLGYTDSGNSRVIGGIAREFYQRVKKHYDDPAAWPFVKRDTFSGYRPAEDAMWVFEPHVAEKLLREMLAEHKIEVVFGERLDRKRGATLDGKRVRAFHTESGKVVEGKVFIDATYEGDLMAAAGVSYAVGREPNSRHGESLNGVARKWNTHTHRFLKAVDPFVRPGDRASGLLFGIDPGPYPADGEGDTRIQAYCFRMCMSNVPENRVPFPRPDGYVEAWYELLFRNFEAGDLRLPLKIDMMPNGTTDTNNNYAVSTDFIGQNYRYPEGDYAERDRITKQHELYQKGLMWSLANHPRVPESVRDKMKAWGLAKREFTDNGNWPHQLYVREARRLMADHVMTEADCRRQRDTPQSVGMGSYNMDSHNCMRWVTPDGTVQNEGDVQESPAGPYRISYKSVVPKAGECPNLLVPVCVSSSHIAYGSIRMEPVFMVLGQSSATAAVMALEAGVDVQAVDYTRLKTRLLADKQVLEFAAPPSKGGIDPKKLVGIVVDDSQAQLVGFETVSSSIGPFVGTGYRHDGNADRGKQTARFTPDLPAAGRYKVRIAYTANANRATNVPVTIAHADGTTKATVNMRRPPAVSESFVEVGTFRFAAGRGGAVTIGNADADGYVIADAVVFVPVKD</sequence>
<evidence type="ECO:0000313" key="8">
    <source>
        <dbReference type="Proteomes" id="UP000319576"/>
    </source>
</evidence>
<dbReference type="Pfam" id="PF12831">
    <property type="entry name" value="FAD_oxidored"/>
    <property type="match status" value="1"/>
</dbReference>
<dbReference type="RefSeq" id="WP_145238251.1">
    <property type="nucleotide sequence ID" value="NZ_CP036273.1"/>
</dbReference>
<reference evidence="7 8" key="1">
    <citation type="submission" date="2019-02" db="EMBL/GenBank/DDBJ databases">
        <title>Deep-cultivation of Planctomycetes and their phenomic and genomic characterization uncovers novel biology.</title>
        <authorList>
            <person name="Wiegand S."/>
            <person name="Jogler M."/>
            <person name="Boedeker C."/>
            <person name="Pinto D."/>
            <person name="Vollmers J."/>
            <person name="Rivas-Marin E."/>
            <person name="Kohn T."/>
            <person name="Peeters S.H."/>
            <person name="Heuer A."/>
            <person name="Rast P."/>
            <person name="Oberbeckmann S."/>
            <person name="Bunk B."/>
            <person name="Jeske O."/>
            <person name="Meyerdierks A."/>
            <person name="Storesund J.E."/>
            <person name="Kallscheuer N."/>
            <person name="Luecker S."/>
            <person name="Lage O.M."/>
            <person name="Pohl T."/>
            <person name="Merkel B.J."/>
            <person name="Hornburger P."/>
            <person name="Mueller R.-W."/>
            <person name="Bruemmer F."/>
            <person name="Labrenz M."/>
            <person name="Spormann A.M."/>
            <person name="Op den Camp H."/>
            <person name="Overmann J."/>
            <person name="Amann R."/>
            <person name="Jetten M.S.M."/>
            <person name="Mascher T."/>
            <person name="Medema M.H."/>
            <person name="Devos D.P."/>
            <person name="Kaster A.-K."/>
            <person name="Ovreas L."/>
            <person name="Rohde M."/>
            <person name="Galperin M.Y."/>
            <person name="Jogler C."/>
        </authorList>
    </citation>
    <scope>NUCLEOTIDE SEQUENCE [LARGE SCALE GENOMIC DNA]</scope>
    <source>
        <strain evidence="7 8">ETA_A1</strain>
    </source>
</reference>
<dbReference type="GO" id="GO:0046872">
    <property type="term" value="F:metal ion binding"/>
    <property type="evidence" value="ECO:0007669"/>
    <property type="project" value="UniProtKB-KW"/>
</dbReference>
<keyword evidence="3" id="KW-0560">Oxidoreductase</keyword>
<keyword evidence="7" id="KW-0456">Lyase</keyword>
<evidence type="ECO:0000256" key="3">
    <source>
        <dbReference type="ARBA" id="ARBA00023002"/>
    </source>
</evidence>
<dbReference type="OrthoDB" id="287984at2"/>
<keyword evidence="5" id="KW-0411">Iron-sulfur</keyword>
<name>A0A517XSQ1_9BACT</name>
<evidence type="ECO:0000256" key="2">
    <source>
        <dbReference type="ARBA" id="ARBA00022723"/>
    </source>
</evidence>
<evidence type="ECO:0000313" key="7">
    <source>
        <dbReference type="EMBL" id="QDU20535.1"/>
    </source>
</evidence>
<dbReference type="PRINTS" id="PR00411">
    <property type="entry name" value="PNDRDTASEI"/>
</dbReference>
<dbReference type="SUPFAM" id="SSF51905">
    <property type="entry name" value="FAD/NAD(P)-binding domain"/>
    <property type="match status" value="1"/>
</dbReference>
<feature type="domain" description="Golvesin/Xly CBD-like" evidence="6">
    <location>
        <begin position="564"/>
        <end position="681"/>
    </location>
</feature>
<dbReference type="KEGG" id="uli:ETAA1_24890"/>
<dbReference type="Proteomes" id="UP000319576">
    <property type="component" value="Chromosome"/>
</dbReference>
<dbReference type="EC" id="4.2.2.12" evidence="7"/>
<evidence type="ECO:0000256" key="1">
    <source>
        <dbReference type="ARBA" id="ARBA00022485"/>
    </source>
</evidence>
<evidence type="ECO:0000259" key="6">
    <source>
        <dbReference type="Pfam" id="PF25275"/>
    </source>
</evidence>
<proteinExistence type="predicted"/>
<dbReference type="InterPro" id="IPR036188">
    <property type="entry name" value="FAD/NAD-bd_sf"/>
</dbReference>
<accession>A0A517XSQ1</accession>
<dbReference type="GO" id="GO:0016491">
    <property type="term" value="F:oxidoreductase activity"/>
    <property type="evidence" value="ECO:0007669"/>
    <property type="project" value="UniProtKB-KW"/>
</dbReference>
<dbReference type="GO" id="GO:0051539">
    <property type="term" value="F:4 iron, 4 sulfur cluster binding"/>
    <property type="evidence" value="ECO:0007669"/>
    <property type="project" value="UniProtKB-KW"/>
</dbReference>
<gene>
    <name evidence="7" type="primary">xly_2</name>
    <name evidence="7" type="ORF">ETAA1_24890</name>
</gene>
<dbReference type="GO" id="GO:0047492">
    <property type="term" value="F:xanthan lyase activity"/>
    <property type="evidence" value="ECO:0007669"/>
    <property type="project" value="UniProtKB-EC"/>
</dbReference>
<evidence type="ECO:0000256" key="5">
    <source>
        <dbReference type="ARBA" id="ARBA00023014"/>
    </source>
</evidence>
<dbReference type="AlphaFoldDB" id="A0A517XSQ1"/>
<evidence type="ECO:0000256" key="4">
    <source>
        <dbReference type="ARBA" id="ARBA00023004"/>
    </source>
</evidence>